<dbReference type="EMBL" id="HG673998">
    <property type="protein sequence ID" value="CDJ38626.1"/>
    <property type="molecule type" value="Genomic_DNA"/>
</dbReference>
<gene>
    <name evidence="1" type="ORF">ETH_00021275</name>
</gene>
<evidence type="ECO:0000313" key="1">
    <source>
        <dbReference type="EMBL" id="CDJ38626.1"/>
    </source>
</evidence>
<dbReference type="VEuPathDB" id="ToxoDB:ETH_00021275"/>
<dbReference type="RefSeq" id="XP_013229438.1">
    <property type="nucleotide sequence ID" value="XM_013373984.1"/>
</dbReference>
<evidence type="ECO:0000313" key="2">
    <source>
        <dbReference type="Proteomes" id="UP000030747"/>
    </source>
</evidence>
<proteinExistence type="predicted"/>
<reference evidence="1" key="2">
    <citation type="submission" date="2013-10" db="EMBL/GenBank/DDBJ databases">
        <authorList>
            <person name="Aslett M."/>
        </authorList>
    </citation>
    <scope>NUCLEOTIDE SEQUENCE [LARGE SCALE GENOMIC DNA]</scope>
    <source>
        <strain evidence="1">Houghton</strain>
    </source>
</reference>
<dbReference type="VEuPathDB" id="ToxoDB:ETH2_0525000"/>
<organism evidence="1 2">
    <name type="scientific">Eimeria tenella</name>
    <name type="common">Coccidian parasite</name>
    <dbReference type="NCBI Taxonomy" id="5802"/>
    <lineage>
        <taxon>Eukaryota</taxon>
        <taxon>Sar</taxon>
        <taxon>Alveolata</taxon>
        <taxon>Apicomplexa</taxon>
        <taxon>Conoidasida</taxon>
        <taxon>Coccidia</taxon>
        <taxon>Eucoccidiorida</taxon>
        <taxon>Eimeriorina</taxon>
        <taxon>Eimeriidae</taxon>
        <taxon>Eimeria</taxon>
    </lineage>
</organism>
<name>U6KKN5_EIMTE</name>
<keyword evidence="2" id="KW-1185">Reference proteome</keyword>
<sequence>MQALSNLLPAVTQMGGQLAAADEANGTVTLRYEGPNAVTVKYGLEMELNDKLPDAAGSVRIEAVEAAA</sequence>
<reference evidence="1" key="1">
    <citation type="submission" date="2013-10" db="EMBL/GenBank/DDBJ databases">
        <title>Genomic analysis of the causative agents of coccidiosis in chickens.</title>
        <authorList>
            <person name="Reid A.J."/>
            <person name="Blake D."/>
            <person name="Billington K."/>
            <person name="Browne H."/>
            <person name="Dunn M."/>
            <person name="Hung S."/>
            <person name="Kawahara F."/>
            <person name="Miranda-Saavedra D."/>
            <person name="Mourier T."/>
            <person name="Nagra H."/>
            <person name="Otto T.D."/>
            <person name="Rawlings N."/>
            <person name="Sanchez A."/>
            <person name="Sanders M."/>
            <person name="Subramaniam C."/>
            <person name="Tay Y."/>
            <person name="Dear P."/>
            <person name="Doerig C."/>
            <person name="Gruber A."/>
            <person name="Parkinson J."/>
            <person name="Shirley M."/>
            <person name="Wan K.L."/>
            <person name="Berriman M."/>
            <person name="Tomley F."/>
            <person name="Pain A."/>
        </authorList>
    </citation>
    <scope>NUCLEOTIDE SEQUENCE [LARGE SCALE GENOMIC DNA]</scope>
    <source>
        <strain evidence="1">Houghton</strain>
    </source>
</reference>
<protein>
    <submittedName>
        <fullName evidence="1">Uncharacterized protein</fullName>
    </submittedName>
</protein>
<dbReference type="GeneID" id="25253370"/>
<dbReference type="AlphaFoldDB" id="U6KKN5"/>
<dbReference type="OrthoDB" id="565552at2759"/>
<accession>U6KKN5</accession>
<dbReference type="Proteomes" id="UP000030747">
    <property type="component" value="Unassembled WGS sequence"/>
</dbReference>